<keyword evidence="9" id="KW-1185">Reference proteome</keyword>
<keyword evidence="6 7" id="KW-0472">Membrane</keyword>
<reference evidence="9" key="1">
    <citation type="journal article" date="2019" name="Int. J. Syst. Evol. Microbiol.">
        <title>The Global Catalogue of Microorganisms (GCM) 10K type strain sequencing project: providing services to taxonomists for standard genome sequencing and annotation.</title>
        <authorList>
            <consortium name="The Broad Institute Genomics Platform"/>
            <consortium name="The Broad Institute Genome Sequencing Center for Infectious Disease"/>
            <person name="Wu L."/>
            <person name="Ma J."/>
        </authorList>
    </citation>
    <scope>NUCLEOTIDE SEQUENCE [LARGE SCALE GENOMIC DNA]</scope>
    <source>
        <strain evidence="9">JCM 18200</strain>
    </source>
</reference>
<feature type="transmembrane region" description="Helical" evidence="7">
    <location>
        <begin position="20"/>
        <end position="40"/>
    </location>
</feature>
<name>A0ABP9BAL5_9SPHI</name>
<comment type="similarity">
    <text evidence="2">Belongs to the DoxX family.</text>
</comment>
<gene>
    <name evidence="8" type="ORF">GCM10023231_20980</name>
</gene>
<dbReference type="InterPro" id="IPR032808">
    <property type="entry name" value="DoxX"/>
</dbReference>
<evidence type="ECO:0000256" key="6">
    <source>
        <dbReference type="ARBA" id="ARBA00023136"/>
    </source>
</evidence>
<evidence type="ECO:0000313" key="8">
    <source>
        <dbReference type="EMBL" id="GAA4792594.1"/>
    </source>
</evidence>
<dbReference type="Pfam" id="PF07681">
    <property type="entry name" value="DoxX"/>
    <property type="match status" value="1"/>
</dbReference>
<comment type="subcellular location">
    <subcellularLocation>
        <location evidence="1">Cell membrane</location>
        <topology evidence="1">Multi-pass membrane protein</topology>
    </subcellularLocation>
</comment>
<evidence type="ECO:0000256" key="7">
    <source>
        <dbReference type="SAM" id="Phobius"/>
    </source>
</evidence>
<dbReference type="PANTHER" id="PTHR33452">
    <property type="entry name" value="OXIDOREDUCTASE CATD-RELATED"/>
    <property type="match status" value="1"/>
</dbReference>
<protein>
    <recommendedName>
        <fullName evidence="10">DoxX family protein</fullName>
    </recommendedName>
</protein>
<evidence type="ECO:0008006" key="10">
    <source>
        <dbReference type="Google" id="ProtNLM"/>
    </source>
</evidence>
<sequence length="98" mass="10735">MSFAERKERFMDFMGLGGPASLSLTIFAELFCSILLILGLATRLATIPLLITALVIMSVHHWEFFGDHDLIVALLVGYVAVLLLGPGSFSLDKLIARK</sequence>
<dbReference type="PANTHER" id="PTHR33452:SF1">
    <property type="entry name" value="INNER MEMBRANE PROTEIN YPHA-RELATED"/>
    <property type="match status" value="1"/>
</dbReference>
<feature type="transmembrane region" description="Helical" evidence="7">
    <location>
        <begin position="47"/>
        <end position="64"/>
    </location>
</feature>
<evidence type="ECO:0000256" key="1">
    <source>
        <dbReference type="ARBA" id="ARBA00004651"/>
    </source>
</evidence>
<evidence type="ECO:0000313" key="9">
    <source>
        <dbReference type="Proteomes" id="UP001501411"/>
    </source>
</evidence>
<proteinExistence type="inferred from homology"/>
<keyword evidence="3" id="KW-1003">Cell membrane</keyword>
<feature type="transmembrane region" description="Helical" evidence="7">
    <location>
        <begin position="70"/>
        <end position="91"/>
    </location>
</feature>
<dbReference type="RefSeq" id="WP_345231727.1">
    <property type="nucleotide sequence ID" value="NZ_BAABIQ010000032.1"/>
</dbReference>
<evidence type="ECO:0000256" key="4">
    <source>
        <dbReference type="ARBA" id="ARBA00022692"/>
    </source>
</evidence>
<keyword evidence="5 7" id="KW-1133">Transmembrane helix</keyword>
<evidence type="ECO:0000256" key="5">
    <source>
        <dbReference type="ARBA" id="ARBA00022989"/>
    </source>
</evidence>
<dbReference type="EMBL" id="BAABIQ010000032">
    <property type="protein sequence ID" value="GAA4792594.1"/>
    <property type="molecule type" value="Genomic_DNA"/>
</dbReference>
<organism evidence="8 9">
    <name type="scientific">Olivibacter ginsenosidimutans</name>
    <dbReference type="NCBI Taxonomy" id="1176537"/>
    <lineage>
        <taxon>Bacteria</taxon>
        <taxon>Pseudomonadati</taxon>
        <taxon>Bacteroidota</taxon>
        <taxon>Sphingobacteriia</taxon>
        <taxon>Sphingobacteriales</taxon>
        <taxon>Sphingobacteriaceae</taxon>
        <taxon>Olivibacter</taxon>
    </lineage>
</organism>
<dbReference type="Proteomes" id="UP001501411">
    <property type="component" value="Unassembled WGS sequence"/>
</dbReference>
<evidence type="ECO:0000256" key="2">
    <source>
        <dbReference type="ARBA" id="ARBA00006679"/>
    </source>
</evidence>
<comment type="caution">
    <text evidence="8">The sequence shown here is derived from an EMBL/GenBank/DDBJ whole genome shotgun (WGS) entry which is preliminary data.</text>
</comment>
<dbReference type="InterPro" id="IPR051907">
    <property type="entry name" value="DoxX-like_oxidoreductase"/>
</dbReference>
<evidence type="ECO:0000256" key="3">
    <source>
        <dbReference type="ARBA" id="ARBA00022475"/>
    </source>
</evidence>
<accession>A0ABP9BAL5</accession>
<keyword evidence="4 7" id="KW-0812">Transmembrane</keyword>